<evidence type="ECO:0000259" key="8">
    <source>
        <dbReference type="PROSITE" id="PS51202"/>
    </source>
</evidence>
<keyword evidence="3 7" id="KW-0812">Transmembrane</keyword>
<feature type="transmembrane region" description="Helical" evidence="7">
    <location>
        <begin position="99"/>
        <end position="126"/>
    </location>
</feature>
<dbReference type="RefSeq" id="WP_307395759.1">
    <property type="nucleotide sequence ID" value="NZ_BAAADK010000030.1"/>
</dbReference>
<keyword evidence="4" id="KW-0677">Repeat</keyword>
<dbReference type="Gene3D" id="3.30.70.1450">
    <property type="entry name" value="Regulator of K+ conductance, C-terminal domain"/>
    <property type="match status" value="2"/>
</dbReference>
<dbReference type="InterPro" id="IPR004680">
    <property type="entry name" value="Cit_transptr-like_dom"/>
</dbReference>
<dbReference type="CDD" id="cd01115">
    <property type="entry name" value="SLC13_permease"/>
    <property type="match status" value="1"/>
</dbReference>
<feature type="domain" description="RCK C-terminal" evidence="8">
    <location>
        <begin position="307"/>
        <end position="391"/>
    </location>
</feature>
<evidence type="ECO:0000313" key="10">
    <source>
        <dbReference type="Proteomes" id="UP001235840"/>
    </source>
</evidence>
<evidence type="ECO:0000256" key="5">
    <source>
        <dbReference type="ARBA" id="ARBA00022989"/>
    </source>
</evidence>
<organism evidence="9 10">
    <name type="scientific">Caldalkalibacillus horti</name>
    <dbReference type="NCBI Taxonomy" id="77523"/>
    <lineage>
        <taxon>Bacteria</taxon>
        <taxon>Bacillati</taxon>
        <taxon>Bacillota</taxon>
        <taxon>Bacilli</taxon>
        <taxon>Bacillales</taxon>
        <taxon>Bacillaceae</taxon>
        <taxon>Caldalkalibacillus</taxon>
    </lineage>
</organism>
<dbReference type="Pfam" id="PF02080">
    <property type="entry name" value="TrkA_C"/>
    <property type="match status" value="2"/>
</dbReference>
<dbReference type="EMBL" id="JAUSTY010000012">
    <property type="protein sequence ID" value="MDQ0167058.1"/>
    <property type="molecule type" value="Genomic_DNA"/>
</dbReference>
<dbReference type="Proteomes" id="UP001235840">
    <property type="component" value="Unassembled WGS sequence"/>
</dbReference>
<evidence type="ECO:0000256" key="1">
    <source>
        <dbReference type="ARBA" id="ARBA00004141"/>
    </source>
</evidence>
<dbReference type="PRINTS" id="PR00173">
    <property type="entry name" value="EDTRNSPORT"/>
</dbReference>
<protein>
    <submittedName>
        <fullName evidence="9">Di/tricarboxylate transporter</fullName>
    </submittedName>
</protein>
<feature type="transmembrane region" description="Helical" evidence="7">
    <location>
        <begin position="429"/>
        <end position="447"/>
    </location>
</feature>
<comment type="subcellular location">
    <subcellularLocation>
        <location evidence="1">Membrane</location>
        <topology evidence="1">Multi-pass membrane protein</topology>
    </subcellularLocation>
</comment>
<dbReference type="InterPro" id="IPR006037">
    <property type="entry name" value="RCK_C"/>
</dbReference>
<dbReference type="Pfam" id="PF03600">
    <property type="entry name" value="CitMHS"/>
    <property type="match status" value="1"/>
</dbReference>
<reference evidence="9 10" key="1">
    <citation type="submission" date="2023-07" db="EMBL/GenBank/DDBJ databases">
        <title>Genomic Encyclopedia of Type Strains, Phase IV (KMG-IV): sequencing the most valuable type-strain genomes for metagenomic binning, comparative biology and taxonomic classification.</title>
        <authorList>
            <person name="Goeker M."/>
        </authorList>
    </citation>
    <scope>NUCLEOTIDE SEQUENCE [LARGE SCALE GENOMIC DNA]</scope>
    <source>
        <strain evidence="9 10">DSM 12751</strain>
    </source>
</reference>
<keyword evidence="10" id="KW-1185">Reference proteome</keyword>
<evidence type="ECO:0000256" key="3">
    <source>
        <dbReference type="ARBA" id="ARBA00022692"/>
    </source>
</evidence>
<feature type="domain" description="RCK C-terminal" evidence="8">
    <location>
        <begin position="215"/>
        <end position="299"/>
    </location>
</feature>
<dbReference type="SUPFAM" id="SSF116726">
    <property type="entry name" value="TrkA C-terminal domain-like"/>
    <property type="match status" value="2"/>
</dbReference>
<dbReference type="PANTHER" id="PTHR43652:SF2">
    <property type="entry name" value="BASIC AMINO ACID ANTIPORTER YFCC-RELATED"/>
    <property type="match status" value="1"/>
</dbReference>
<evidence type="ECO:0000256" key="6">
    <source>
        <dbReference type="ARBA" id="ARBA00023136"/>
    </source>
</evidence>
<sequence length="599" mass="64172">MTRVKRGGEVLEQWIVFATLIGTLAFFIWGKWRYDIVAVLSLIVISATGIITTEEAFSGFGNIAVITVASVLILSQSLINSGIIDLIGDQLSKFSSHLVLQLLILTSVVTLLSAFMNNIGALAIMLPVAIQLARKTKQPLSKLLMPIAFGSLLGGMITVIGTPPNIIISTFRRDAGGASFSMFDFSPLGVTISIIGILFISIVGYKLIPIRKGRATVEDSFHIEDYLSEVLIEASSPLINQPLKNVQQFSDGDLWVVGILRNKEKIPAPSAHESLHEGDILLLKASSSEMKGFINKAKVKLVPHGKMNERELASDDIVLVEAVIYSGSQMEGLTVKELHLRYKYGVNVLGISRKGEPLTSRMKDVPLQTGDVLLLQGPTSAVQQVINEFSWLPLPERGLRIGGPKKVMLTIIIFIGAILATTFGLLNVAVAFTTAALMMIICGVISIKEAYKAIEWPIIILLGAMLPLGTALEKTGGAELLAQAIIHFSQGFGPGILILALLIVCALLSNVINNAATAVLLAPIAISIATSLGLSIDPFLMAVAIGSSTSFMTPIAHQSNLLVMGPGGYQFSDYARLGLPLTSIVIAVAYPMILLLFPL</sequence>
<dbReference type="PROSITE" id="PS01271">
    <property type="entry name" value="NA_SULFATE"/>
    <property type="match status" value="1"/>
</dbReference>
<feature type="transmembrane region" description="Helical" evidence="7">
    <location>
        <begin position="147"/>
        <end position="168"/>
    </location>
</feature>
<feature type="transmembrane region" description="Helical" evidence="7">
    <location>
        <begin position="454"/>
        <end position="472"/>
    </location>
</feature>
<proteinExistence type="predicted"/>
<feature type="transmembrane region" description="Helical" evidence="7">
    <location>
        <begin position="577"/>
        <end position="597"/>
    </location>
</feature>
<feature type="transmembrane region" description="Helical" evidence="7">
    <location>
        <begin position="188"/>
        <end position="208"/>
    </location>
</feature>
<comment type="caution">
    <text evidence="9">The sequence shown here is derived from an EMBL/GenBank/DDBJ whole genome shotgun (WGS) entry which is preliminary data.</text>
</comment>
<evidence type="ECO:0000256" key="2">
    <source>
        <dbReference type="ARBA" id="ARBA00022448"/>
    </source>
</evidence>
<dbReference type="InterPro" id="IPR051679">
    <property type="entry name" value="DASS-Related_Transporters"/>
</dbReference>
<feature type="transmembrane region" description="Helical" evidence="7">
    <location>
        <begin position="36"/>
        <end position="53"/>
    </location>
</feature>
<accession>A0ABT9W1E3</accession>
<evidence type="ECO:0000256" key="7">
    <source>
        <dbReference type="SAM" id="Phobius"/>
    </source>
</evidence>
<feature type="transmembrane region" description="Helical" evidence="7">
    <location>
        <begin position="12"/>
        <end position="30"/>
    </location>
</feature>
<name>A0ABT9W1E3_9BACI</name>
<keyword evidence="5 7" id="KW-1133">Transmembrane helix</keyword>
<dbReference type="PANTHER" id="PTHR43652">
    <property type="entry name" value="BASIC AMINO ACID ANTIPORTER YFCC-RELATED"/>
    <property type="match status" value="1"/>
</dbReference>
<keyword evidence="6 7" id="KW-0472">Membrane</keyword>
<feature type="transmembrane region" description="Helical" evidence="7">
    <location>
        <begin position="515"/>
        <end position="533"/>
    </location>
</feature>
<keyword evidence="2" id="KW-0813">Transport</keyword>
<gene>
    <name evidence="9" type="ORF">J2S11_002975</name>
</gene>
<dbReference type="InterPro" id="IPR036721">
    <property type="entry name" value="RCK_C_sf"/>
</dbReference>
<feature type="transmembrane region" description="Helical" evidence="7">
    <location>
        <begin position="407"/>
        <end position="423"/>
    </location>
</feature>
<evidence type="ECO:0000256" key="4">
    <source>
        <dbReference type="ARBA" id="ARBA00022737"/>
    </source>
</evidence>
<dbReference type="InterPro" id="IPR031312">
    <property type="entry name" value="Na/sul_symport_CS"/>
</dbReference>
<dbReference type="PROSITE" id="PS51202">
    <property type="entry name" value="RCK_C"/>
    <property type="match status" value="2"/>
</dbReference>
<feature type="transmembrane region" description="Helical" evidence="7">
    <location>
        <begin position="484"/>
        <end position="508"/>
    </location>
</feature>
<evidence type="ECO:0000313" key="9">
    <source>
        <dbReference type="EMBL" id="MDQ0167058.1"/>
    </source>
</evidence>